<dbReference type="PANTHER" id="PTHR43124">
    <property type="entry name" value="PURINE EFFLUX PUMP PBUE"/>
    <property type="match status" value="1"/>
</dbReference>
<dbReference type="CDD" id="cd17324">
    <property type="entry name" value="MFS_NepI_like"/>
    <property type="match status" value="1"/>
</dbReference>
<keyword evidence="4 6" id="KW-1133">Transmembrane helix</keyword>
<dbReference type="Gene3D" id="1.20.1250.20">
    <property type="entry name" value="MFS general substrate transporter like domains"/>
    <property type="match status" value="1"/>
</dbReference>
<feature type="transmembrane region" description="Helical" evidence="6">
    <location>
        <begin position="202"/>
        <end position="228"/>
    </location>
</feature>
<evidence type="ECO:0000256" key="4">
    <source>
        <dbReference type="ARBA" id="ARBA00022989"/>
    </source>
</evidence>
<evidence type="ECO:0000256" key="5">
    <source>
        <dbReference type="ARBA" id="ARBA00023136"/>
    </source>
</evidence>
<protein>
    <submittedName>
        <fullName evidence="8">Putative MFS family arabinose efflux permease</fullName>
    </submittedName>
</protein>
<dbReference type="EMBL" id="QJKF01000001">
    <property type="protein sequence ID" value="PXX71245.1"/>
    <property type="molecule type" value="Genomic_DNA"/>
</dbReference>
<feature type="transmembrane region" description="Helical" evidence="6">
    <location>
        <begin position="267"/>
        <end position="286"/>
    </location>
</feature>
<feature type="transmembrane region" description="Helical" evidence="6">
    <location>
        <begin position="68"/>
        <end position="88"/>
    </location>
</feature>
<evidence type="ECO:0000256" key="3">
    <source>
        <dbReference type="ARBA" id="ARBA00022692"/>
    </source>
</evidence>
<dbReference type="InterPro" id="IPR050189">
    <property type="entry name" value="MFS_Efflux_Transporters"/>
</dbReference>
<keyword evidence="9" id="KW-1185">Reference proteome</keyword>
<dbReference type="PANTHER" id="PTHR43124:SF10">
    <property type="entry name" value="PURINE EFFLUX PUMP PBUE"/>
    <property type="match status" value="1"/>
</dbReference>
<evidence type="ECO:0000313" key="8">
    <source>
        <dbReference type="EMBL" id="PXX71245.1"/>
    </source>
</evidence>
<dbReference type="OrthoDB" id="9814237at2"/>
<proteinExistence type="predicted"/>
<keyword evidence="5 6" id="KW-0472">Membrane</keyword>
<feature type="transmembrane region" description="Helical" evidence="6">
    <location>
        <begin position="331"/>
        <end position="353"/>
    </location>
</feature>
<feature type="transmembrane region" description="Helical" evidence="6">
    <location>
        <begin position="43"/>
        <end position="61"/>
    </location>
</feature>
<dbReference type="RefSeq" id="WP_051187523.1">
    <property type="nucleotide sequence ID" value="NZ_QJKF01000001.1"/>
</dbReference>
<comment type="caution">
    <text evidence="8">The sequence shown here is derived from an EMBL/GenBank/DDBJ whole genome shotgun (WGS) entry which is preliminary data.</text>
</comment>
<evidence type="ECO:0000256" key="2">
    <source>
        <dbReference type="ARBA" id="ARBA00022475"/>
    </source>
</evidence>
<keyword evidence="2" id="KW-1003">Cell membrane</keyword>
<comment type="subcellular location">
    <subcellularLocation>
        <location evidence="1">Cell membrane</location>
        <topology evidence="1">Multi-pass membrane protein</topology>
    </subcellularLocation>
</comment>
<keyword evidence="3 6" id="KW-0812">Transmembrane</keyword>
<evidence type="ECO:0000259" key="7">
    <source>
        <dbReference type="PROSITE" id="PS50850"/>
    </source>
</evidence>
<gene>
    <name evidence="8" type="ORF">DFR70_101667</name>
</gene>
<evidence type="ECO:0000256" key="6">
    <source>
        <dbReference type="SAM" id="Phobius"/>
    </source>
</evidence>
<dbReference type="Pfam" id="PF07690">
    <property type="entry name" value="MFS_1"/>
    <property type="match status" value="1"/>
</dbReference>
<feature type="transmembrane region" description="Helical" evidence="6">
    <location>
        <begin position="128"/>
        <end position="154"/>
    </location>
</feature>
<accession>A0A318KE88</accession>
<organism evidence="8 9">
    <name type="scientific">Nocardia tenerifensis</name>
    <dbReference type="NCBI Taxonomy" id="228006"/>
    <lineage>
        <taxon>Bacteria</taxon>
        <taxon>Bacillati</taxon>
        <taxon>Actinomycetota</taxon>
        <taxon>Actinomycetes</taxon>
        <taxon>Mycobacteriales</taxon>
        <taxon>Nocardiaceae</taxon>
        <taxon>Nocardia</taxon>
    </lineage>
</organism>
<evidence type="ECO:0000313" key="9">
    <source>
        <dbReference type="Proteomes" id="UP000247569"/>
    </source>
</evidence>
<dbReference type="InterPro" id="IPR036259">
    <property type="entry name" value="MFS_trans_sf"/>
</dbReference>
<feature type="transmembrane region" description="Helical" evidence="6">
    <location>
        <begin position="292"/>
        <end position="310"/>
    </location>
</feature>
<dbReference type="SUPFAM" id="SSF103473">
    <property type="entry name" value="MFS general substrate transporter"/>
    <property type="match status" value="1"/>
</dbReference>
<feature type="transmembrane region" description="Helical" evidence="6">
    <location>
        <begin position="240"/>
        <end position="260"/>
    </location>
</feature>
<feature type="transmembrane region" description="Helical" evidence="6">
    <location>
        <begin position="160"/>
        <end position="181"/>
    </location>
</feature>
<dbReference type="GO" id="GO:0005886">
    <property type="term" value="C:plasma membrane"/>
    <property type="evidence" value="ECO:0007669"/>
    <property type="project" value="UniProtKB-SubCell"/>
</dbReference>
<dbReference type="Proteomes" id="UP000247569">
    <property type="component" value="Unassembled WGS sequence"/>
</dbReference>
<reference evidence="8 9" key="1">
    <citation type="submission" date="2018-05" db="EMBL/GenBank/DDBJ databases">
        <title>Genomic Encyclopedia of Type Strains, Phase IV (KMG-IV): sequencing the most valuable type-strain genomes for metagenomic binning, comparative biology and taxonomic classification.</title>
        <authorList>
            <person name="Goeker M."/>
        </authorList>
    </citation>
    <scope>NUCLEOTIDE SEQUENCE [LARGE SCALE GENOMIC DNA]</scope>
    <source>
        <strain evidence="8 9">DSM 44704</strain>
    </source>
</reference>
<feature type="transmembrane region" description="Helical" evidence="6">
    <location>
        <begin position="359"/>
        <end position="380"/>
    </location>
</feature>
<dbReference type="AlphaFoldDB" id="A0A318KE88"/>
<sequence>MPFWLIAITFAVFVFYTDDYMIAGVLPELAADLGISESTAGQLVSAYSLVLVIGAPLIAFASARRTRLGVFLGASVVFTLANLLAALVDSFWQLMILRVLAACAAAACLPTMFALAPTLAPPEKRSSYIGIVSSGIVGALAIGVPFGTLCASVFSWRGNFVAFACLSVLSMALLFGVREHLRSPGKSVSARTHLAALSSRPVLTVLLGNTILLGGALMMFTYFGPFAADFSNSSLRQRGLLFAVAGVAGLAGSVAGGIYVDKKGASAALRIGFGLFLSTMLVFAVLTAFAPIPMAVLVALTLVWSLSLYWNAPAMQTMLLDSAPDSATQVLALNSSSTYLGVTLGSIAGGVTLSLFSPFALPIAAAALSAVALVVIEGYARRATAAQRLGHDSAERTTS</sequence>
<feature type="domain" description="Major facilitator superfamily (MFS) profile" evidence="7">
    <location>
        <begin position="4"/>
        <end position="381"/>
    </location>
</feature>
<dbReference type="GO" id="GO:0022857">
    <property type="term" value="F:transmembrane transporter activity"/>
    <property type="evidence" value="ECO:0007669"/>
    <property type="project" value="InterPro"/>
</dbReference>
<dbReference type="InterPro" id="IPR011701">
    <property type="entry name" value="MFS"/>
</dbReference>
<evidence type="ECO:0000256" key="1">
    <source>
        <dbReference type="ARBA" id="ARBA00004651"/>
    </source>
</evidence>
<name>A0A318KE88_9NOCA</name>
<dbReference type="InterPro" id="IPR020846">
    <property type="entry name" value="MFS_dom"/>
</dbReference>
<dbReference type="PROSITE" id="PS50850">
    <property type="entry name" value="MFS"/>
    <property type="match status" value="1"/>
</dbReference>
<feature type="transmembrane region" description="Helical" evidence="6">
    <location>
        <begin position="94"/>
        <end position="116"/>
    </location>
</feature>